<proteinExistence type="predicted"/>
<feature type="transmembrane region" description="Helical" evidence="2">
    <location>
        <begin position="292"/>
        <end position="316"/>
    </location>
</feature>
<evidence type="ECO:0000313" key="5">
    <source>
        <dbReference type="Proteomes" id="UP001589896"/>
    </source>
</evidence>
<feature type="transmembrane region" description="Helical" evidence="2">
    <location>
        <begin position="76"/>
        <end position="98"/>
    </location>
</feature>
<accession>A0ABV6S0Q7</accession>
<feature type="transmembrane region" description="Helical" evidence="2">
    <location>
        <begin position="118"/>
        <end position="137"/>
    </location>
</feature>
<feature type="compositionally biased region" description="Low complexity" evidence="1">
    <location>
        <begin position="16"/>
        <end position="33"/>
    </location>
</feature>
<name>A0ABV6S0Q7_9GAMM</name>
<reference evidence="4 5" key="1">
    <citation type="submission" date="2024-09" db="EMBL/GenBank/DDBJ databases">
        <authorList>
            <person name="Sun Q."/>
            <person name="Mori K."/>
        </authorList>
    </citation>
    <scope>NUCLEOTIDE SEQUENCE [LARGE SCALE GENOMIC DNA]</scope>
    <source>
        <strain evidence="4 5">KCTC 23076</strain>
    </source>
</reference>
<keyword evidence="2" id="KW-1133">Transmembrane helix</keyword>
<feature type="transmembrane region" description="Helical" evidence="2">
    <location>
        <begin position="322"/>
        <end position="342"/>
    </location>
</feature>
<evidence type="ECO:0000259" key="3">
    <source>
        <dbReference type="Pfam" id="PF04024"/>
    </source>
</evidence>
<feature type="transmembrane region" description="Helical" evidence="2">
    <location>
        <begin position="157"/>
        <end position="175"/>
    </location>
</feature>
<dbReference type="Proteomes" id="UP001589896">
    <property type="component" value="Unassembled WGS sequence"/>
</dbReference>
<gene>
    <name evidence="4" type="ORF">ACFFGH_33725</name>
</gene>
<keyword evidence="2" id="KW-0812">Transmembrane</keyword>
<protein>
    <submittedName>
        <fullName evidence="4">PspC domain-containing protein</fullName>
    </submittedName>
</protein>
<evidence type="ECO:0000256" key="1">
    <source>
        <dbReference type="SAM" id="MobiDB-lite"/>
    </source>
</evidence>
<feature type="region of interest" description="Disordered" evidence="1">
    <location>
        <begin position="1"/>
        <end position="33"/>
    </location>
</feature>
<feature type="region of interest" description="Disordered" evidence="1">
    <location>
        <begin position="180"/>
        <end position="207"/>
    </location>
</feature>
<keyword evidence="2" id="KW-0472">Membrane</keyword>
<keyword evidence="5" id="KW-1185">Reference proteome</keyword>
<evidence type="ECO:0000256" key="2">
    <source>
        <dbReference type="SAM" id="Phobius"/>
    </source>
</evidence>
<evidence type="ECO:0000313" key="4">
    <source>
        <dbReference type="EMBL" id="MFC0682819.1"/>
    </source>
</evidence>
<dbReference type="EMBL" id="JBHLTG010000019">
    <property type="protein sequence ID" value="MFC0682819.1"/>
    <property type="molecule type" value="Genomic_DNA"/>
</dbReference>
<dbReference type="InterPro" id="IPR007168">
    <property type="entry name" value="Phageshock_PspC_N"/>
</dbReference>
<dbReference type="Pfam" id="PF04024">
    <property type="entry name" value="PspC"/>
    <property type="match status" value="1"/>
</dbReference>
<sequence>MATPAGDDPTTQQTLPPDGGPTAPGATPAAPSAPSGNRFFDWLRGLGLVRTRGWIGGVAAGIGARLGIDPLLVRGILVVIAVLGGPVVLLYAAAWLLLPDEHDVIHAEELGRGRFSPAIAGIGTLVLLSLLPLNQGFWNLGALYWGAPQVDFPFGRLFWTAVLIAAVVLFVIWVARRSSDTATPPGAPTTATTGDAQAATPTAASAADRTWAATAPAAFAPQPPPAAASADELAAWRAQQDEWQRQRAAWAAEQKRTDREVAQAAAREKARRNAEAAIERARIRKLTRPRTSAAFVGIAVGAAIVAGALAALLAGTGTGGDATVGFAVALLVLGAAIVLAGALRRRSAFLSFLGFVALVALLVSLVAPGGRQLLFPGYYGVDTTRSGSYAMPAGELSLYVWDDGDDTVAEVDLWQAAGQVDIAITDGQTVRVDFETDRRSDVVHTVQDLTTGAESDRETIATTRDGRRIEGALTAGAPGVPDVVVTIWQGAGSITVRELTETEQ</sequence>
<dbReference type="RefSeq" id="WP_386677203.1">
    <property type="nucleotide sequence ID" value="NZ_JBHLTG010000019.1"/>
</dbReference>
<feature type="domain" description="Phage shock protein PspC N-terminal" evidence="3">
    <location>
        <begin position="50"/>
        <end position="101"/>
    </location>
</feature>
<organism evidence="4 5">
    <name type="scientific">Lysobacter korlensis</name>
    <dbReference type="NCBI Taxonomy" id="553636"/>
    <lineage>
        <taxon>Bacteria</taxon>
        <taxon>Pseudomonadati</taxon>
        <taxon>Pseudomonadota</taxon>
        <taxon>Gammaproteobacteria</taxon>
        <taxon>Lysobacterales</taxon>
        <taxon>Lysobacteraceae</taxon>
        <taxon>Lysobacter</taxon>
    </lineage>
</organism>
<comment type="caution">
    <text evidence="4">The sequence shown here is derived from an EMBL/GenBank/DDBJ whole genome shotgun (WGS) entry which is preliminary data.</text>
</comment>
<feature type="transmembrane region" description="Helical" evidence="2">
    <location>
        <begin position="349"/>
        <end position="367"/>
    </location>
</feature>